<dbReference type="EMBL" id="JAQQWE010000001">
    <property type="protein sequence ID" value="KAK7967442.1"/>
    <property type="molecule type" value="Genomic_DNA"/>
</dbReference>
<evidence type="ECO:0000313" key="2">
    <source>
        <dbReference type="Proteomes" id="UP001391051"/>
    </source>
</evidence>
<dbReference type="GeneID" id="92071003"/>
<proteinExistence type="predicted"/>
<reference evidence="1 2" key="1">
    <citation type="submission" date="2023-01" db="EMBL/GenBank/DDBJ databases">
        <title>Analysis of 21 Apiospora genomes using comparative genomics revels a genus with tremendous synthesis potential of carbohydrate active enzymes and secondary metabolites.</title>
        <authorList>
            <person name="Sorensen T."/>
        </authorList>
    </citation>
    <scope>NUCLEOTIDE SEQUENCE [LARGE SCALE GENOMIC DNA]</scope>
    <source>
        <strain evidence="1 2">CBS 24483</strain>
    </source>
</reference>
<sequence>MTPFLALPTELATATVTHLDPFLLATVALAYNPAASPNQSRPFASLLRLLVRDNGAASFLRHVQLVCPDTAEVVVAGPSSFDRNGWWDENRLLFEGVLEDLQMSDRDRWRHALRDGDTRALIALVLAYCVELESLEAASNILFFRDGAGDNWLLRMFRHLLGVRSQSKASFEKLRRITISAEHWNDENNPISPEDISWWHRPEIKAEVMQDRSSSSKEWARNTPQWKQAGDGENLDLALLLFCLPALEELSLPLPFSKKEADAQYATGVGFGVDDEFWPLTAPPWASRLRTLRIRLQYAPEAALETILATTPSLRTLRIELSKASTTTPINCSAIQRALRHVETTLEDLKLTAGLFGDEACDVQNLGKVVGGRIGGGDEVKGIKSAEDPYHDMMLVAAAELAGLLPRGLEVLTINDDLWFYDALPAWSGGTTGAVAAPACTPAWRSMQGLLQDVLGGPQRRGCGLSTCRFETKIPGVGPTSPAPRKLLTSNGVAHAKGSNVALSALGLQARFDVACQSDIPSLIDHKTASYAYHRQGCESPTILGGSISMASFHRTIIYDAQIGFSTA</sequence>
<accession>A0ABR1QY96</accession>
<name>A0ABR1QY96_9PEZI</name>
<dbReference type="Proteomes" id="UP001391051">
    <property type="component" value="Unassembled WGS sequence"/>
</dbReference>
<evidence type="ECO:0000313" key="1">
    <source>
        <dbReference type="EMBL" id="KAK7967442.1"/>
    </source>
</evidence>
<organism evidence="1 2">
    <name type="scientific">Apiospora aurea</name>
    <dbReference type="NCBI Taxonomy" id="335848"/>
    <lineage>
        <taxon>Eukaryota</taxon>
        <taxon>Fungi</taxon>
        <taxon>Dikarya</taxon>
        <taxon>Ascomycota</taxon>
        <taxon>Pezizomycotina</taxon>
        <taxon>Sordariomycetes</taxon>
        <taxon>Xylariomycetidae</taxon>
        <taxon>Amphisphaeriales</taxon>
        <taxon>Apiosporaceae</taxon>
        <taxon>Apiospora</taxon>
    </lineage>
</organism>
<comment type="caution">
    <text evidence="1">The sequence shown here is derived from an EMBL/GenBank/DDBJ whole genome shotgun (WGS) entry which is preliminary data.</text>
</comment>
<gene>
    <name evidence="1" type="ORF">PG986_001719</name>
</gene>
<dbReference type="RefSeq" id="XP_066706834.1">
    <property type="nucleotide sequence ID" value="XM_066837941.1"/>
</dbReference>
<protein>
    <submittedName>
        <fullName evidence="1">Uncharacterized protein</fullName>
    </submittedName>
</protein>
<keyword evidence="2" id="KW-1185">Reference proteome</keyword>